<evidence type="ECO:0000313" key="4">
    <source>
        <dbReference type="EMBL" id="KAJ8268283.1"/>
    </source>
</evidence>
<dbReference type="PANTHER" id="PTHR12935">
    <property type="entry name" value="GAMMA-GLUTAMYLCYCLOTRANSFERASE"/>
    <property type="match status" value="1"/>
</dbReference>
<dbReference type="CDD" id="cd06661">
    <property type="entry name" value="GGCT_like"/>
    <property type="match status" value="1"/>
</dbReference>
<feature type="binding site" evidence="3">
    <location>
        <begin position="6"/>
        <end position="11"/>
    </location>
    <ligand>
        <name>substrate</name>
    </ligand>
</feature>
<dbReference type="InterPro" id="IPR017939">
    <property type="entry name" value="G-Glutamylcylcotransferase"/>
</dbReference>
<feature type="binding site" evidence="3">
    <location>
        <position position="125"/>
    </location>
    <ligand>
        <name>substrate</name>
    </ligand>
</feature>
<dbReference type="AlphaFoldDB" id="A0A9Q1HVT6"/>
<accession>A0A9Q1HVT6</accession>
<evidence type="ECO:0008006" key="6">
    <source>
        <dbReference type="Google" id="ProtNLM"/>
    </source>
</evidence>
<comment type="caution">
    <text evidence="4">The sequence shown here is derived from an EMBL/GenBank/DDBJ whole genome shotgun (WGS) entry which is preliminary data.</text>
</comment>
<evidence type="ECO:0000256" key="1">
    <source>
        <dbReference type="ARBA" id="ARBA00023239"/>
    </source>
</evidence>
<keyword evidence="1" id="KW-0456">Lyase</keyword>
<evidence type="ECO:0000256" key="2">
    <source>
        <dbReference type="PIRSR" id="PIRSR617939-1"/>
    </source>
</evidence>
<dbReference type="PANTHER" id="PTHR12935:SF13">
    <property type="entry name" value="GAMMA-GLUTAMYLCYCLOTRANSFERASE"/>
    <property type="match status" value="1"/>
</dbReference>
<proteinExistence type="predicted"/>
<dbReference type="EMBL" id="JAFJMO010000009">
    <property type="protein sequence ID" value="KAJ8268283.1"/>
    <property type="molecule type" value="Genomic_DNA"/>
</dbReference>
<feature type="active site" description="Proton acceptor" evidence="2">
    <location>
        <position position="85"/>
    </location>
</feature>
<name>A0A9Q1HVT6_CONCO</name>
<dbReference type="Pfam" id="PF13772">
    <property type="entry name" value="AIG2_2"/>
    <property type="match status" value="1"/>
</dbReference>
<reference evidence="4" key="1">
    <citation type="journal article" date="2023" name="Science">
        <title>Genome structures resolve the early diversification of teleost fishes.</title>
        <authorList>
            <person name="Parey E."/>
            <person name="Louis A."/>
            <person name="Montfort J."/>
            <person name="Bouchez O."/>
            <person name="Roques C."/>
            <person name="Iampietro C."/>
            <person name="Lluch J."/>
            <person name="Castinel A."/>
            <person name="Donnadieu C."/>
            <person name="Desvignes T."/>
            <person name="Floi Bucao C."/>
            <person name="Jouanno E."/>
            <person name="Wen M."/>
            <person name="Mejri S."/>
            <person name="Dirks R."/>
            <person name="Jansen H."/>
            <person name="Henkel C."/>
            <person name="Chen W.J."/>
            <person name="Zahm M."/>
            <person name="Cabau C."/>
            <person name="Klopp C."/>
            <person name="Thompson A.W."/>
            <person name="Robinson-Rechavi M."/>
            <person name="Braasch I."/>
            <person name="Lecointre G."/>
            <person name="Bobe J."/>
            <person name="Postlethwait J.H."/>
            <person name="Berthelot C."/>
            <person name="Roest Crollius H."/>
            <person name="Guiguen Y."/>
        </authorList>
    </citation>
    <scope>NUCLEOTIDE SEQUENCE</scope>
    <source>
        <strain evidence="4">Concon-B</strain>
    </source>
</reference>
<evidence type="ECO:0000313" key="5">
    <source>
        <dbReference type="Proteomes" id="UP001152803"/>
    </source>
</evidence>
<sequence length="170" mass="19368">MATFMYFSFGSNLLRERLRLMNPSATFYCIGRLKDYKLNFGFIGEQMSNSWHGGVATIEQSTGNEVWGVLWKINQDQLASLDKQEGVDVGMYRPLEVKVETDEGDIVCRTYQLNDFKPSLPSPPYKQVICLGAKQNGIPLDYIRKLEALETNGYCGPSILDDIKRVKFKH</sequence>
<dbReference type="OrthoDB" id="2924818at2759"/>
<protein>
    <recommendedName>
        <fullName evidence="6">Gamma-glutamylcyclotransferase</fullName>
    </recommendedName>
</protein>
<keyword evidence="5" id="KW-1185">Reference proteome</keyword>
<dbReference type="GO" id="GO:0003839">
    <property type="term" value="F:gamma-glutamylcyclotransferase activity"/>
    <property type="evidence" value="ECO:0007669"/>
    <property type="project" value="InterPro"/>
</dbReference>
<evidence type="ECO:0000256" key="3">
    <source>
        <dbReference type="PIRSR" id="PIRSR617939-2"/>
    </source>
</evidence>
<dbReference type="InterPro" id="IPR036568">
    <property type="entry name" value="GGCT-like_sf"/>
</dbReference>
<organism evidence="4 5">
    <name type="scientific">Conger conger</name>
    <name type="common">Conger eel</name>
    <name type="synonym">Muraena conger</name>
    <dbReference type="NCBI Taxonomy" id="82655"/>
    <lineage>
        <taxon>Eukaryota</taxon>
        <taxon>Metazoa</taxon>
        <taxon>Chordata</taxon>
        <taxon>Craniata</taxon>
        <taxon>Vertebrata</taxon>
        <taxon>Euteleostomi</taxon>
        <taxon>Actinopterygii</taxon>
        <taxon>Neopterygii</taxon>
        <taxon>Teleostei</taxon>
        <taxon>Anguilliformes</taxon>
        <taxon>Congridae</taxon>
        <taxon>Conger</taxon>
    </lineage>
</organism>
<gene>
    <name evidence="4" type="ORF">COCON_G00134550</name>
</gene>
<dbReference type="InterPro" id="IPR013024">
    <property type="entry name" value="GGCT-like"/>
</dbReference>
<dbReference type="SUPFAM" id="SSF110857">
    <property type="entry name" value="Gamma-glutamyl cyclotransferase-like"/>
    <property type="match status" value="1"/>
</dbReference>
<dbReference type="Proteomes" id="UP001152803">
    <property type="component" value="Unassembled WGS sequence"/>
</dbReference>
<dbReference type="Gene3D" id="3.10.490.10">
    <property type="entry name" value="Gamma-glutamyl cyclotransferase-like"/>
    <property type="match status" value="1"/>
</dbReference>